<sequence length="75" mass="8619">MAPTYYATAPKHVRVLNSHGVNAYRSSKLAGKAMRYYRVGQVLKIKTIKHYHLTTRFQLTNGHYITANKTLVIKK</sequence>
<evidence type="ECO:0000259" key="1">
    <source>
        <dbReference type="Pfam" id="PF19087"/>
    </source>
</evidence>
<dbReference type="RefSeq" id="WP_191987334.1">
    <property type="nucleotide sequence ID" value="NZ_JBHSSJ010000002.1"/>
</dbReference>
<comment type="caution">
    <text evidence="2">The sequence shown here is derived from an EMBL/GenBank/DDBJ whole genome shotgun (WGS) entry which is preliminary data.</text>
</comment>
<evidence type="ECO:0000313" key="2">
    <source>
        <dbReference type="EMBL" id="MFC6274429.1"/>
    </source>
</evidence>
<proteinExistence type="predicted"/>
<accession>A0ABW1TN68</accession>
<name>A0ABW1TN68_9LACO</name>
<organism evidence="2 3">
    <name type="scientific">Levilactobacillus tangyuanensis</name>
    <dbReference type="NCBI Taxonomy" id="2486021"/>
    <lineage>
        <taxon>Bacteria</taxon>
        <taxon>Bacillati</taxon>
        <taxon>Bacillota</taxon>
        <taxon>Bacilli</taxon>
        <taxon>Lactobacillales</taxon>
        <taxon>Lactobacillaceae</taxon>
        <taxon>Levilactobacillus</taxon>
    </lineage>
</organism>
<evidence type="ECO:0000313" key="3">
    <source>
        <dbReference type="Proteomes" id="UP001596191"/>
    </source>
</evidence>
<reference evidence="3" key="1">
    <citation type="journal article" date="2019" name="Int. J. Syst. Evol. Microbiol.">
        <title>The Global Catalogue of Microorganisms (GCM) 10K type strain sequencing project: providing services to taxonomists for standard genome sequencing and annotation.</title>
        <authorList>
            <consortium name="The Broad Institute Genomics Platform"/>
            <consortium name="The Broad Institute Genome Sequencing Center for Infectious Disease"/>
            <person name="Wu L."/>
            <person name="Ma J."/>
        </authorList>
    </citation>
    <scope>NUCLEOTIDE SEQUENCE [LARGE SCALE GENOMIC DNA]</scope>
    <source>
        <strain evidence="3">CCM 8907</strain>
    </source>
</reference>
<dbReference type="Pfam" id="PF19087">
    <property type="entry name" value="DUF5776"/>
    <property type="match status" value="1"/>
</dbReference>
<keyword evidence="3" id="KW-1185">Reference proteome</keyword>
<protein>
    <submittedName>
        <fullName evidence="2">DUF5776 domain-containing protein</fullName>
    </submittedName>
</protein>
<feature type="domain" description="DUF5776" evidence="1">
    <location>
        <begin position="5"/>
        <end position="72"/>
    </location>
</feature>
<dbReference type="InterPro" id="IPR044081">
    <property type="entry name" value="DUF5776"/>
</dbReference>
<dbReference type="EMBL" id="JBHSSJ010000002">
    <property type="protein sequence ID" value="MFC6274429.1"/>
    <property type="molecule type" value="Genomic_DNA"/>
</dbReference>
<gene>
    <name evidence="2" type="ORF">ACFQET_02750</name>
</gene>
<dbReference type="Proteomes" id="UP001596191">
    <property type="component" value="Unassembled WGS sequence"/>
</dbReference>